<reference evidence="2" key="1">
    <citation type="submission" date="2023-07" db="EMBL/GenBank/DDBJ databases">
        <title>30 novel species of actinomycetes from the DSMZ collection.</title>
        <authorList>
            <person name="Nouioui I."/>
        </authorList>
    </citation>
    <scope>NUCLEOTIDE SEQUENCE [LARGE SCALE GENOMIC DNA]</scope>
    <source>
        <strain evidence="2">DSM 44917</strain>
    </source>
</reference>
<accession>A0ABU2L6W2</accession>
<keyword evidence="2" id="KW-1185">Reference proteome</keyword>
<organism evidence="1 2">
    <name type="scientific">Streptomyces boetiae</name>
    <dbReference type="NCBI Taxonomy" id="3075541"/>
    <lineage>
        <taxon>Bacteria</taxon>
        <taxon>Bacillati</taxon>
        <taxon>Actinomycetota</taxon>
        <taxon>Actinomycetes</taxon>
        <taxon>Kitasatosporales</taxon>
        <taxon>Streptomycetaceae</taxon>
        <taxon>Streptomyces</taxon>
    </lineage>
</organism>
<evidence type="ECO:0000313" key="1">
    <source>
        <dbReference type="EMBL" id="MDT0307260.1"/>
    </source>
</evidence>
<dbReference type="EMBL" id="JAVREN010000010">
    <property type="protein sequence ID" value="MDT0307260.1"/>
    <property type="molecule type" value="Genomic_DNA"/>
</dbReference>
<gene>
    <name evidence="1" type="ORF">RM780_09825</name>
</gene>
<protein>
    <submittedName>
        <fullName evidence="1">Uncharacterized protein</fullName>
    </submittedName>
</protein>
<proteinExistence type="predicted"/>
<evidence type="ECO:0000313" key="2">
    <source>
        <dbReference type="Proteomes" id="UP001183388"/>
    </source>
</evidence>
<comment type="caution">
    <text evidence="1">The sequence shown here is derived from an EMBL/GenBank/DDBJ whole genome shotgun (WGS) entry which is preliminary data.</text>
</comment>
<dbReference type="Proteomes" id="UP001183388">
    <property type="component" value="Unassembled WGS sequence"/>
</dbReference>
<name>A0ABU2L6W2_9ACTN</name>
<sequence length="57" mass="6421">MTDLSELKVARFGGQWHAWSEQLSEWLPLPLTPEASAGDVKHFYAHRGMSVRIVAGR</sequence>
<dbReference type="RefSeq" id="WP_311630203.1">
    <property type="nucleotide sequence ID" value="NZ_JAVREN010000010.1"/>
</dbReference>